<accession>A0A1F7KZL8</accession>
<dbReference type="SUPFAM" id="SSF53163">
    <property type="entry name" value="HybD-like"/>
    <property type="match status" value="1"/>
</dbReference>
<comment type="caution">
    <text evidence="1">The sequence shown here is derived from an EMBL/GenBank/DDBJ whole genome shotgun (WGS) entry which is preliminary data.</text>
</comment>
<dbReference type="Gene3D" id="3.40.50.1450">
    <property type="entry name" value="HybD-like"/>
    <property type="match status" value="1"/>
</dbReference>
<evidence type="ECO:0000313" key="2">
    <source>
        <dbReference type="Proteomes" id="UP000177050"/>
    </source>
</evidence>
<dbReference type="AlphaFoldDB" id="A0A1F7KZL8"/>
<name>A0A1F7KZL8_9BACT</name>
<dbReference type="Proteomes" id="UP000177050">
    <property type="component" value="Unassembled WGS sequence"/>
</dbReference>
<gene>
    <name evidence="1" type="ORF">A3K52_00825</name>
</gene>
<dbReference type="EMBL" id="MGBR01000001">
    <property type="protein sequence ID" value="OGK73323.1"/>
    <property type="molecule type" value="Genomic_DNA"/>
</dbReference>
<reference evidence="1 2" key="1">
    <citation type="journal article" date="2016" name="Nat. Commun.">
        <title>Thousands of microbial genomes shed light on interconnected biogeochemical processes in an aquifer system.</title>
        <authorList>
            <person name="Anantharaman K."/>
            <person name="Brown C.T."/>
            <person name="Hug L.A."/>
            <person name="Sharon I."/>
            <person name="Castelle C.J."/>
            <person name="Probst A.J."/>
            <person name="Thomas B.C."/>
            <person name="Singh A."/>
            <person name="Wilkins M.J."/>
            <person name="Karaoz U."/>
            <person name="Brodie E.L."/>
            <person name="Williams K.H."/>
            <person name="Hubbard S.S."/>
            <person name="Banfield J.F."/>
        </authorList>
    </citation>
    <scope>NUCLEOTIDE SEQUENCE [LARGE SCALE GENOMIC DNA]</scope>
</reference>
<sequence>MKIYVFGNPLVKEDSLPLVILPTLRVCRPQINFIVVDPNENFPPENEKDLIILDAVKGISSTALLDFSDLAQVEKSPVSPHDYDLLLHLLLLKKMGKVNKVTIIGIPQDSIDKKAEVIDRVLAFIDGLS</sequence>
<evidence type="ECO:0008006" key="3">
    <source>
        <dbReference type="Google" id="ProtNLM"/>
    </source>
</evidence>
<protein>
    <recommendedName>
        <fullName evidence="3">Hydrogenase maturation protease</fullName>
    </recommendedName>
</protein>
<dbReference type="InterPro" id="IPR023430">
    <property type="entry name" value="Pept_HybD-like_dom_sf"/>
</dbReference>
<evidence type="ECO:0000313" key="1">
    <source>
        <dbReference type="EMBL" id="OGK73323.1"/>
    </source>
</evidence>
<proteinExistence type="predicted"/>
<organism evidence="1 2">
    <name type="scientific">Candidatus Roizmanbacteria bacterium RIFOXYD1_FULL_38_12</name>
    <dbReference type="NCBI Taxonomy" id="1802093"/>
    <lineage>
        <taxon>Bacteria</taxon>
        <taxon>Candidatus Roizmaniibacteriota</taxon>
    </lineage>
</organism>